<evidence type="ECO:0008006" key="4">
    <source>
        <dbReference type="Google" id="ProtNLM"/>
    </source>
</evidence>
<dbReference type="EMBL" id="CAXIXY010000003">
    <property type="protein sequence ID" value="CAL2081389.1"/>
    <property type="molecule type" value="Genomic_DNA"/>
</dbReference>
<evidence type="ECO:0000256" key="1">
    <source>
        <dbReference type="SAM" id="Phobius"/>
    </source>
</evidence>
<feature type="transmembrane region" description="Helical" evidence="1">
    <location>
        <begin position="94"/>
        <end position="113"/>
    </location>
</feature>
<dbReference type="Proteomes" id="UP001497416">
    <property type="component" value="Unassembled WGS sequence"/>
</dbReference>
<feature type="transmembrane region" description="Helical" evidence="1">
    <location>
        <begin position="159"/>
        <end position="179"/>
    </location>
</feature>
<feature type="transmembrane region" description="Helical" evidence="1">
    <location>
        <begin position="119"/>
        <end position="138"/>
    </location>
</feature>
<keyword evidence="1" id="KW-0812">Transmembrane</keyword>
<sequence length="230" mass="27551">MKLTDNNIRELYKFTRKHFVEHYDVQTELVDHLANDIEAIWEENPNLSFEKARDKSFKKFGVFGFMNVVEEKHKQVGKRYRKVLWTLFKEWFKLPKLATTLALIFLFYTILRLPSIGTYFYYTILGVYIVYFFVKCRLLIVKHKRKVKETGKNWLLEDIIFKLASSNFLILFSNAFNIFQFGDLFQEMQYAFLVAVFLVMLLLVGYITLVLIPNKADELLEEQYPEYRLV</sequence>
<reference evidence="2 3" key="1">
    <citation type="submission" date="2024-05" db="EMBL/GenBank/DDBJ databases">
        <authorList>
            <person name="Duchaud E."/>
        </authorList>
    </citation>
    <scope>NUCLEOTIDE SEQUENCE [LARGE SCALE GENOMIC DNA]</scope>
    <source>
        <strain evidence="2">Ena-SAMPLE-TAB-13-05-2024-13:56:06:370-140302</strain>
    </source>
</reference>
<organism evidence="2 3">
    <name type="scientific">Tenacibaculum platacis</name>
    <dbReference type="NCBI Taxonomy" id="3137852"/>
    <lineage>
        <taxon>Bacteria</taxon>
        <taxon>Pseudomonadati</taxon>
        <taxon>Bacteroidota</taxon>
        <taxon>Flavobacteriia</taxon>
        <taxon>Flavobacteriales</taxon>
        <taxon>Flavobacteriaceae</taxon>
        <taxon>Tenacibaculum</taxon>
    </lineage>
</organism>
<gene>
    <name evidence="2" type="ORF">T190607A01A_11188</name>
</gene>
<dbReference type="RefSeq" id="WP_348711047.1">
    <property type="nucleotide sequence ID" value="NZ_CAXIXY010000003.1"/>
</dbReference>
<accession>A0ABM9NW72</accession>
<comment type="caution">
    <text evidence="2">The sequence shown here is derived from an EMBL/GenBank/DDBJ whole genome shotgun (WGS) entry which is preliminary data.</text>
</comment>
<keyword evidence="1" id="KW-0472">Membrane</keyword>
<protein>
    <recommendedName>
        <fullName evidence="4">Intracellular septation protein A</fullName>
    </recommendedName>
</protein>
<evidence type="ECO:0000313" key="2">
    <source>
        <dbReference type="EMBL" id="CAL2081389.1"/>
    </source>
</evidence>
<keyword evidence="1" id="KW-1133">Transmembrane helix</keyword>
<evidence type="ECO:0000313" key="3">
    <source>
        <dbReference type="Proteomes" id="UP001497416"/>
    </source>
</evidence>
<keyword evidence="3" id="KW-1185">Reference proteome</keyword>
<feature type="transmembrane region" description="Helical" evidence="1">
    <location>
        <begin position="191"/>
        <end position="212"/>
    </location>
</feature>
<name>A0ABM9NW72_9FLAO</name>
<proteinExistence type="predicted"/>